<dbReference type="RefSeq" id="WP_190465103.1">
    <property type="nucleotide sequence ID" value="NZ_JACJPW010000034.1"/>
</dbReference>
<comment type="caution">
    <text evidence="1">The sequence shown here is derived from an EMBL/GenBank/DDBJ whole genome shotgun (WGS) entry which is preliminary data.</text>
</comment>
<evidence type="ECO:0000313" key="2">
    <source>
        <dbReference type="Proteomes" id="UP000641646"/>
    </source>
</evidence>
<dbReference type="AlphaFoldDB" id="A0A926VE92"/>
<evidence type="ECO:0000313" key="1">
    <source>
        <dbReference type="EMBL" id="MBD2182290.1"/>
    </source>
</evidence>
<proteinExistence type="predicted"/>
<dbReference type="SUPFAM" id="SSF51735">
    <property type="entry name" value="NAD(P)-binding Rossmann-fold domains"/>
    <property type="match status" value="1"/>
</dbReference>
<dbReference type="GO" id="GO:0016491">
    <property type="term" value="F:oxidoreductase activity"/>
    <property type="evidence" value="ECO:0007669"/>
    <property type="project" value="TreeGrafter"/>
</dbReference>
<dbReference type="EMBL" id="JACJPW010000034">
    <property type="protein sequence ID" value="MBD2182290.1"/>
    <property type="molecule type" value="Genomic_DNA"/>
</dbReference>
<dbReference type="InterPro" id="IPR002347">
    <property type="entry name" value="SDR_fam"/>
</dbReference>
<accession>A0A926VE92</accession>
<dbReference type="CDD" id="cd05233">
    <property type="entry name" value="SDR_c"/>
    <property type="match status" value="1"/>
</dbReference>
<keyword evidence="2" id="KW-1185">Reference proteome</keyword>
<dbReference type="Pfam" id="PF00106">
    <property type="entry name" value="adh_short"/>
    <property type="match status" value="1"/>
</dbReference>
<reference evidence="1" key="2">
    <citation type="submission" date="2020-08" db="EMBL/GenBank/DDBJ databases">
        <authorList>
            <person name="Chen M."/>
            <person name="Teng W."/>
            <person name="Zhao L."/>
            <person name="Hu C."/>
            <person name="Zhou Y."/>
            <person name="Han B."/>
            <person name="Song L."/>
            <person name="Shu W."/>
        </authorList>
    </citation>
    <scope>NUCLEOTIDE SEQUENCE</scope>
    <source>
        <strain evidence="1">FACHB-1375</strain>
    </source>
</reference>
<sequence length="402" mass="45746">MHKPQRCIVCKNIFSGWHFFYPQLCINCGDFNYAKRNQTADLKGFFALVTGARVKIGYAVTLKLLRAGATVIATTRFPHDAAKRYASESDFGEWKNRLHIYGLDLRNIARVERFTQNIASFYTRLDIIINNAAQTIRRPPAFYQHLVEFEALSLTELPAEIQPLLVGDRSLAIGKLNEETKFLGSDEGKDFEDAIVANNLSLPINSALTSPLPLLPGDEQEDAALFPPGMYEQDGQQIDLCPFNSWLMKDDEVSILELLEVHVINAIAPFIINSRLKKLMIDKKETSKYIVNVSSMEGRFNGVDKPWRHPHTNMAKASLHMMTRTCAKEYAKHHIFMNCVDPGWISFQHPYQIAKAMQERGDKPPFDAIDAAARICDPIYVGFNEGRNLFGKFFKDYTETEW</sequence>
<reference evidence="1" key="1">
    <citation type="journal article" date="2015" name="ISME J.">
        <title>Draft Genome Sequence of Streptomyces incarnatus NRRL8089, which Produces the Nucleoside Antibiotic Sinefungin.</title>
        <authorList>
            <person name="Oshima K."/>
            <person name="Hattori M."/>
            <person name="Shimizu H."/>
            <person name="Fukuda K."/>
            <person name="Nemoto M."/>
            <person name="Inagaki K."/>
            <person name="Tamura T."/>
        </authorList>
    </citation>
    <scope>NUCLEOTIDE SEQUENCE</scope>
    <source>
        <strain evidence="1">FACHB-1375</strain>
    </source>
</reference>
<dbReference type="GO" id="GO:0005737">
    <property type="term" value="C:cytoplasm"/>
    <property type="evidence" value="ECO:0007669"/>
    <property type="project" value="TreeGrafter"/>
</dbReference>
<protein>
    <submittedName>
        <fullName evidence="1">SDR family oxidoreductase</fullName>
    </submittedName>
</protein>
<dbReference type="Proteomes" id="UP000641646">
    <property type="component" value="Unassembled WGS sequence"/>
</dbReference>
<dbReference type="InterPro" id="IPR036291">
    <property type="entry name" value="NAD(P)-bd_dom_sf"/>
</dbReference>
<dbReference type="InterPro" id="IPR051468">
    <property type="entry name" value="Fungal_SecMetab_SDRs"/>
</dbReference>
<dbReference type="PANTHER" id="PTHR43544:SF2">
    <property type="entry name" value="OXIDOREDUCTASE"/>
    <property type="match status" value="1"/>
</dbReference>
<name>A0A926VE92_9CYAN</name>
<dbReference type="Pfam" id="PF13561">
    <property type="entry name" value="adh_short_C2"/>
    <property type="match status" value="1"/>
</dbReference>
<gene>
    <name evidence="1" type="ORF">H6G03_14500</name>
</gene>
<dbReference type="PANTHER" id="PTHR43544">
    <property type="entry name" value="SHORT-CHAIN DEHYDROGENASE/REDUCTASE"/>
    <property type="match status" value="1"/>
</dbReference>
<dbReference type="Gene3D" id="3.40.50.720">
    <property type="entry name" value="NAD(P)-binding Rossmann-like Domain"/>
    <property type="match status" value="2"/>
</dbReference>
<organism evidence="1 2">
    <name type="scientific">Aerosakkonema funiforme FACHB-1375</name>
    <dbReference type="NCBI Taxonomy" id="2949571"/>
    <lineage>
        <taxon>Bacteria</taxon>
        <taxon>Bacillati</taxon>
        <taxon>Cyanobacteriota</taxon>
        <taxon>Cyanophyceae</taxon>
        <taxon>Oscillatoriophycideae</taxon>
        <taxon>Aerosakkonematales</taxon>
        <taxon>Aerosakkonemataceae</taxon>
        <taxon>Aerosakkonema</taxon>
    </lineage>
</organism>